<organism evidence="3 4">
    <name type="scientific">Desulfomonile tiedjei (strain ATCC 49306 / DSM 6799 / DCB-1)</name>
    <dbReference type="NCBI Taxonomy" id="706587"/>
    <lineage>
        <taxon>Bacteria</taxon>
        <taxon>Pseudomonadati</taxon>
        <taxon>Thermodesulfobacteriota</taxon>
        <taxon>Desulfomonilia</taxon>
        <taxon>Desulfomonilales</taxon>
        <taxon>Desulfomonilaceae</taxon>
        <taxon>Desulfomonile</taxon>
    </lineage>
</organism>
<sequence>MAAQRFIVEIGTGIDLHGEDVTKAACRAVKDAISRSCLCGLVEILGMVDLLALDVEVLVAVPRPGDVDLDRVMAEVPIGRKTARVIEGGMITKGLCVAQFASDCDQIIVANAAVTVLIER</sequence>
<dbReference type="KEGG" id="dti:Desti_0753"/>
<dbReference type="PATRIC" id="fig|706587.4.peg.850"/>
<dbReference type="InterPro" id="IPR037103">
    <property type="entry name" value="Tubulin/FtsZ-like_C"/>
</dbReference>
<evidence type="ECO:0000313" key="3">
    <source>
        <dbReference type="EMBL" id="AFM23478.1"/>
    </source>
</evidence>
<evidence type="ECO:0000256" key="1">
    <source>
        <dbReference type="ARBA" id="ARBA00022741"/>
    </source>
</evidence>
<dbReference type="Gene3D" id="3.30.1330.20">
    <property type="entry name" value="Tubulin/FtsZ, C-terminal domain"/>
    <property type="match status" value="1"/>
</dbReference>
<keyword evidence="4" id="KW-1185">Reference proteome</keyword>
<dbReference type="InterPro" id="IPR011719">
    <property type="entry name" value="CHP02058"/>
</dbReference>
<dbReference type="eggNOG" id="ENOG50319M2">
    <property type="taxonomic scope" value="Bacteria"/>
</dbReference>
<accession>I4C1N7</accession>
<dbReference type="AlphaFoldDB" id="I4C1N7"/>
<dbReference type="PANTHER" id="PTHR34784">
    <property type="entry name" value="50S RIBOSOMAL PROTEIN L34"/>
    <property type="match status" value="1"/>
</dbReference>
<dbReference type="HOGENOM" id="CLU_148546_0_0_7"/>
<dbReference type="GO" id="GO:0005525">
    <property type="term" value="F:GTP binding"/>
    <property type="evidence" value="ECO:0007669"/>
    <property type="project" value="UniProtKB-KW"/>
</dbReference>
<dbReference type="NCBIfam" id="TIGR02058">
    <property type="entry name" value="lin0512_fam"/>
    <property type="match status" value="1"/>
</dbReference>
<gene>
    <name evidence="3" type="ordered locus">Desti_0753</name>
</gene>
<name>I4C1N7_DESTA</name>
<evidence type="ECO:0000256" key="2">
    <source>
        <dbReference type="ARBA" id="ARBA00023134"/>
    </source>
</evidence>
<proteinExistence type="predicted"/>
<keyword evidence="2" id="KW-0342">GTP-binding</keyword>
<reference evidence="4" key="1">
    <citation type="submission" date="2012-06" db="EMBL/GenBank/DDBJ databases">
        <title>Complete sequence of chromosome of Desulfomonile tiedjei DSM 6799.</title>
        <authorList>
            <person name="Lucas S."/>
            <person name="Copeland A."/>
            <person name="Lapidus A."/>
            <person name="Glavina del Rio T."/>
            <person name="Dalin E."/>
            <person name="Tice H."/>
            <person name="Bruce D."/>
            <person name="Goodwin L."/>
            <person name="Pitluck S."/>
            <person name="Peters L."/>
            <person name="Ovchinnikova G."/>
            <person name="Zeytun A."/>
            <person name="Lu M."/>
            <person name="Kyrpides N."/>
            <person name="Mavromatis K."/>
            <person name="Ivanova N."/>
            <person name="Brettin T."/>
            <person name="Detter J.C."/>
            <person name="Han C."/>
            <person name="Larimer F."/>
            <person name="Land M."/>
            <person name="Hauser L."/>
            <person name="Markowitz V."/>
            <person name="Cheng J.-F."/>
            <person name="Hugenholtz P."/>
            <person name="Woyke T."/>
            <person name="Wu D."/>
            <person name="Spring S."/>
            <person name="Schroeder M."/>
            <person name="Brambilla E."/>
            <person name="Klenk H.-P."/>
            <person name="Eisen J.A."/>
        </authorList>
    </citation>
    <scope>NUCLEOTIDE SEQUENCE [LARGE SCALE GENOMIC DNA]</scope>
    <source>
        <strain evidence="4">ATCC 49306 / DSM 6799 / DCB-1</strain>
    </source>
</reference>
<dbReference type="RefSeq" id="WP_014808634.1">
    <property type="nucleotide sequence ID" value="NC_018025.1"/>
</dbReference>
<dbReference type="Proteomes" id="UP000006055">
    <property type="component" value="Chromosome"/>
</dbReference>
<dbReference type="PANTHER" id="PTHR34784:SF1">
    <property type="entry name" value="50S RIBOSOMAL PROTEIN L34"/>
    <property type="match status" value="1"/>
</dbReference>
<keyword evidence="1" id="KW-0547">Nucleotide-binding</keyword>
<dbReference type="EMBL" id="CP003360">
    <property type="protein sequence ID" value="AFM23478.1"/>
    <property type="molecule type" value="Genomic_DNA"/>
</dbReference>
<evidence type="ECO:0000313" key="4">
    <source>
        <dbReference type="Proteomes" id="UP000006055"/>
    </source>
</evidence>
<dbReference type="STRING" id="706587.Desti_0753"/>
<dbReference type="Pfam" id="PF09585">
    <property type="entry name" value="Lin0512_fam"/>
    <property type="match status" value="1"/>
</dbReference>
<protein>
    <submittedName>
        <fullName evidence="3">Uncharacterized protein</fullName>
    </submittedName>
</protein>